<feature type="domain" description="RNA-binding S4" evidence="11">
    <location>
        <begin position="349"/>
        <end position="368"/>
    </location>
</feature>
<proteinExistence type="inferred from homology"/>
<dbReference type="InterPro" id="IPR002307">
    <property type="entry name" value="Tyr-tRNA-ligase"/>
</dbReference>
<evidence type="ECO:0000256" key="9">
    <source>
        <dbReference type="ARBA" id="ARBA00033323"/>
    </source>
</evidence>
<dbReference type="InterPro" id="IPR002942">
    <property type="entry name" value="S4_RNA-bd"/>
</dbReference>
<dbReference type="GO" id="GO:0003723">
    <property type="term" value="F:RNA binding"/>
    <property type="evidence" value="ECO:0007669"/>
    <property type="project" value="UniProtKB-KW"/>
</dbReference>
<dbReference type="PANTHER" id="PTHR11766:SF1">
    <property type="entry name" value="TYROSINE--TRNA LIGASE"/>
    <property type="match status" value="1"/>
</dbReference>
<evidence type="ECO:0000256" key="3">
    <source>
        <dbReference type="ARBA" id="ARBA00022598"/>
    </source>
</evidence>
<dbReference type="EMBL" id="CAFBMX010000009">
    <property type="protein sequence ID" value="CAB4940531.1"/>
    <property type="molecule type" value="Genomic_DNA"/>
</dbReference>
<dbReference type="GO" id="GO:0006437">
    <property type="term" value="P:tyrosyl-tRNA aminoacylation"/>
    <property type="evidence" value="ECO:0007669"/>
    <property type="project" value="InterPro"/>
</dbReference>
<dbReference type="InterPro" id="IPR002305">
    <property type="entry name" value="aa-tRNA-synth_Ic"/>
</dbReference>
<dbReference type="SUPFAM" id="SSF55174">
    <property type="entry name" value="Alpha-L RNA-binding motif"/>
    <property type="match status" value="1"/>
</dbReference>
<dbReference type="EC" id="6.1.1.1" evidence="1"/>
<organism evidence="12">
    <name type="scientific">freshwater metagenome</name>
    <dbReference type="NCBI Taxonomy" id="449393"/>
    <lineage>
        <taxon>unclassified sequences</taxon>
        <taxon>metagenomes</taxon>
        <taxon>ecological metagenomes</taxon>
    </lineage>
</organism>
<reference evidence="12" key="1">
    <citation type="submission" date="2020-05" db="EMBL/GenBank/DDBJ databases">
        <authorList>
            <person name="Chiriac C."/>
            <person name="Salcher M."/>
            <person name="Ghai R."/>
            <person name="Kavagutti S V."/>
        </authorList>
    </citation>
    <scope>NUCLEOTIDE SEQUENCE</scope>
</reference>
<dbReference type="InterPro" id="IPR014729">
    <property type="entry name" value="Rossmann-like_a/b/a_fold"/>
</dbReference>
<dbReference type="CDD" id="cd00165">
    <property type="entry name" value="S4"/>
    <property type="match status" value="1"/>
</dbReference>
<comment type="catalytic activity">
    <reaction evidence="10">
        <text>tRNA(Tyr) + L-tyrosine + ATP = L-tyrosyl-tRNA(Tyr) + AMP + diphosphate + H(+)</text>
        <dbReference type="Rhea" id="RHEA:10220"/>
        <dbReference type="Rhea" id="RHEA-COMP:9706"/>
        <dbReference type="Rhea" id="RHEA-COMP:9707"/>
        <dbReference type="ChEBI" id="CHEBI:15378"/>
        <dbReference type="ChEBI" id="CHEBI:30616"/>
        <dbReference type="ChEBI" id="CHEBI:33019"/>
        <dbReference type="ChEBI" id="CHEBI:58315"/>
        <dbReference type="ChEBI" id="CHEBI:78442"/>
        <dbReference type="ChEBI" id="CHEBI:78536"/>
        <dbReference type="ChEBI" id="CHEBI:456215"/>
        <dbReference type="EC" id="6.1.1.1"/>
    </reaction>
</comment>
<keyword evidence="4" id="KW-0547">Nucleotide-binding</keyword>
<accession>A0A6J7JCQ4</accession>
<dbReference type="Gene3D" id="3.10.290.10">
    <property type="entry name" value="RNA-binding S4 domain"/>
    <property type="match status" value="1"/>
</dbReference>
<dbReference type="Gene3D" id="3.40.50.620">
    <property type="entry name" value="HUPs"/>
    <property type="match status" value="1"/>
</dbReference>
<keyword evidence="3" id="KW-0436">Ligase</keyword>
<evidence type="ECO:0000256" key="5">
    <source>
        <dbReference type="ARBA" id="ARBA00022840"/>
    </source>
</evidence>
<keyword evidence="7" id="KW-0648">Protein biosynthesis</keyword>
<evidence type="ECO:0000256" key="6">
    <source>
        <dbReference type="ARBA" id="ARBA00022884"/>
    </source>
</evidence>
<evidence type="ECO:0000256" key="4">
    <source>
        <dbReference type="ARBA" id="ARBA00022741"/>
    </source>
</evidence>
<keyword evidence="5" id="KW-0067">ATP-binding</keyword>
<evidence type="ECO:0000256" key="8">
    <source>
        <dbReference type="ARBA" id="ARBA00023146"/>
    </source>
</evidence>
<keyword evidence="6" id="KW-0694">RNA-binding</keyword>
<dbReference type="PROSITE" id="PS50889">
    <property type="entry name" value="S4"/>
    <property type="match status" value="1"/>
</dbReference>
<dbReference type="InterPro" id="IPR036986">
    <property type="entry name" value="S4_RNA-bd_sf"/>
</dbReference>
<keyword evidence="8" id="KW-0030">Aminoacyl-tRNA synthetase</keyword>
<evidence type="ECO:0000313" key="12">
    <source>
        <dbReference type="EMBL" id="CAB4940531.1"/>
    </source>
</evidence>
<dbReference type="GO" id="GO:0005829">
    <property type="term" value="C:cytosol"/>
    <property type="evidence" value="ECO:0007669"/>
    <property type="project" value="TreeGrafter"/>
</dbReference>
<dbReference type="GO" id="GO:0005524">
    <property type="term" value="F:ATP binding"/>
    <property type="evidence" value="ECO:0007669"/>
    <property type="project" value="UniProtKB-KW"/>
</dbReference>
<dbReference type="Gene3D" id="1.10.240.10">
    <property type="entry name" value="Tyrosyl-Transfer RNA Synthetase"/>
    <property type="match status" value="1"/>
</dbReference>
<evidence type="ECO:0000256" key="2">
    <source>
        <dbReference type="ARBA" id="ARBA00022490"/>
    </source>
</evidence>
<sequence>MVDAGSDPAEQAAFLGRNAAQSLPGGGLARRLEEVAAQGRPLRVKLGLDPTAPDIHLGHTVVLQKLREFQDLGHRVVLIVGDYTARVGDPSGRSETRPVLADAEIDANARTYERQAHRVLRDDAELYELRFNSEWLDMSMIELFALARTTTVAQLLDREDFARRYASGIPISVLELLYPLMQAYDSVAVESDIELGGTDQTFNLLLGRDVQRHYGRPEQCVLTMPILPGIDGAEKMSKTKGNQIGIDEAPEEMFGKTMRLPDEALDVWFELLAVERPAEATAPRDAKRALARGIIARFHGDEAARAAEQHFDRLFVDHAVPEEVDEARVTATDGMIHVPAALADAFGMSRSEARRLVAQGGVRVDGEPLAADDVDVPSARLDGLVVQVGRRRFCRIRVV</sequence>
<evidence type="ECO:0000256" key="1">
    <source>
        <dbReference type="ARBA" id="ARBA00013160"/>
    </source>
</evidence>
<dbReference type="Pfam" id="PF00579">
    <property type="entry name" value="tRNA-synt_1b"/>
    <property type="match status" value="1"/>
</dbReference>
<dbReference type="InterPro" id="IPR001412">
    <property type="entry name" value="aa-tRNA-synth_I_CS"/>
</dbReference>
<evidence type="ECO:0000256" key="10">
    <source>
        <dbReference type="ARBA" id="ARBA00048248"/>
    </source>
</evidence>
<evidence type="ECO:0000259" key="11">
    <source>
        <dbReference type="Pfam" id="PF01479"/>
    </source>
</evidence>
<dbReference type="GO" id="GO:0004831">
    <property type="term" value="F:tyrosine-tRNA ligase activity"/>
    <property type="evidence" value="ECO:0007669"/>
    <property type="project" value="UniProtKB-EC"/>
</dbReference>
<dbReference type="InterPro" id="IPR024108">
    <property type="entry name" value="Tyr-tRNA-ligase_bac_2"/>
</dbReference>
<dbReference type="AlphaFoldDB" id="A0A6J7JCQ4"/>
<gene>
    <name evidence="12" type="ORF">UFOPK3674_01801</name>
</gene>
<evidence type="ECO:0000256" key="7">
    <source>
        <dbReference type="ARBA" id="ARBA00022917"/>
    </source>
</evidence>
<name>A0A6J7JCQ4_9ZZZZ</name>
<dbReference type="SUPFAM" id="SSF52374">
    <property type="entry name" value="Nucleotidylyl transferase"/>
    <property type="match status" value="1"/>
</dbReference>
<dbReference type="InterPro" id="IPR024088">
    <property type="entry name" value="Tyr-tRNA-ligase_bac-type"/>
</dbReference>
<dbReference type="Pfam" id="PF01479">
    <property type="entry name" value="S4"/>
    <property type="match status" value="1"/>
</dbReference>
<dbReference type="HAMAP" id="MF_02007">
    <property type="entry name" value="Tyr_tRNA_synth_type2"/>
    <property type="match status" value="1"/>
</dbReference>
<dbReference type="PANTHER" id="PTHR11766">
    <property type="entry name" value="TYROSYL-TRNA SYNTHETASE"/>
    <property type="match status" value="1"/>
</dbReference>
<dbReference type="CDD" id="cd00805">
    <property type="entry name" value="TyrRS_core"/>
    <property type="match status" value="1"/>
</dbReference>
<dbReference type="NCBIfam" id="TIGR00234">
    <property type="entry name" value="tyrS"/>
    <property type="match status" value="1"/>
</dbReference>
<keyword evidence="2" id="KW-0963">Cytoplasm</keyword>
<protein>
    <recommendedName>
        <fullName evidence="1">tyrosine--tRNA ligase</fullName>
        <ecNumber evidence="1">6.1.1.1</ecNumber>
    </recommendedName>
    <alternativeName>
        <fullName evidence="9">Tyrosyl-tRNA synthetase</fullName>
    </alternativeName>
</protein>
<dbReference type="PROSITE" id="PS00178">
    <property type="entry name" value="AA_TRNA_LIGASE_I"/>
    <property type="match status" value="1"/>
</dbReference>
<dbReference type="PRINTS" id="PR01040">
    <property type="entry name" value="TRNASYNTHTYR"/>
</dbReference>